<dbReference type="EMBL" id="PGEX01000001">
    <property type="protein sequence ID" value="PJJ41906.1"/>
    <property type="molecule type" value="Genomic_DNA"/>
</dbReference>
<feature type="compositionally biased region" description="Basic and acidic residues" evidence="1">
    <location>
        <begin position="93"/>
        <end position="108"/>
    </location>
</feature>
<dbReference type="AlphaFoldDB" id="A0A2M9A862"/>
<proteinExistence type="predicted"/>
<evidence type="ECO:0000256" key="2">
    <source>
        <dbReference type="SAM" id="Phobius"/>
    </source>
</evidence>
<gene>
    <name evidence="3" type="ORF">BGX16_1912</name>
</gene>
<protein>
    <submittedName>
        <fullName evidence="3">Uncharacterized protein</fullName>
    </submittedName>
</protein>
<evidence type="ECO:0000313" key="4">
    <source>
        <dbReference type="Proteomes" id="UP000231134"/>
    </source>
</evidence>
<keyword evidence="2" id="KW-0812">Transmembrane</keyword>
<organism evidence="3 4">
    <name type="scientific">Hallerella succinigenes</name>
    <dbReference type="NCBI Taxonomy" id="1896222"/>
    <lineage>
        <taxon>Bacteria</taxon>
        <taxon>Pseudomonadati</taxon>
        <taxon>Fibrobacterota</taxon>
        <taxon>Fibrobacteria</taxon>
        <taxon>Fibrobacterales</taxon>
        <taxon>Fibrobacteraceae</taxon>
        <taxon>Hallerella</taxon>
    </lineage>
</organism>
<evidence type="ECO:0000256" key="1">
    <source>
        <dbReference type="SAM" id="MobiDB-lite"/>
    </source>
</evidence>
<feature type="region of interest" description="Disordered" evidence="1">
    <location>
        <begin position="82"/>
        <end position="108"/>
    </location>
</feature>
<sequence length="108" mass="12420">MGNENNQFTESGWTESDWVCAIVYITYVFWPFVLAILLMALSPLLAIVCGDPTLLIGLLPLAFLIFVIWGYRKALRDTAEIARQRQQPPPKLSKWEEKKKAESLYKFP</sequence>
<reference evidence="3 4" key="1">
    <citation type="submission" date="2017-11" db="EMBL/GenBank/DDBJ databases">
        <title>Animal gut microbial communities from fecal samples from Wisconsin, USA.</title>
        <authorList>
            <person name="Neumann A."/>
        </authorList>
    </citation>
    <scope>NUCLEOTIDE SEQUENCE [LARGE SCALE GENOMIC DNA]</scope>
    <source>
        <strain evidence="3 4">UWS3</strain>
    </source>
</reference>
<keyword evidence="2" id="KW-0472">Membrane</keyword>
<dbReference type="RefSeq" id="WP_100425817.1">
    <property type="nucleotide sequence ID" value="NZ_JAXFBG010000151.1"/>
</dbReference>
<comment type="caution">
    <text evidence="3">The sequence shown here is derived from an EMBL/GenBank/DDBJ whole genome shotgun (WGS) entry which is preliminary data.</text>
</comment>
<feature type="transmembrane region" description="Helical" evidence="2">
    <location>
        <begin position="21"/>
        <end position="48"/>
    </location>
</feature>
<keyword evidence="2" id="KW-1133">Transmembrane helix</keyword>
<accession>A0A2M9A862</accession>
<keyword evidence="4" id="KW-1185">Reference proteome</keyword>
<evidence type="ECO:0000313" key="3">
    <source>
        <dbReference type="EMBL" id="PJJ41906.1"/>
    </source>
</evidence>
<dbReference type="Proteomes" id="UP000231134">
    <property type="component" value="Unassembled WGS sequence"/>
</dbReference>
<name>A0A2M9A862_9BACT</name>
<feature type="transmembrane region" description="Helical" evidence="2">
    <location>
        <begin position="54"/>
        <end position="71"/>
    </location>
</feature>